<name>A0A371JJK1_9FIRM</name>
<dbReference type="AlphaFoldDB" id="A0A371JJK1"/>
<dbReference type="InterPro" id="IPR022742">
    <property type="entry name" value="Hydrolase_4"/>
</dbReference>
<evidence type="ECO:0000256" key="1">
    <source>
        <dbReference type="SAM" id="Phobius"/>
    </source>
</evidence>
<accession>A0A371JJK1</accession>
<proteinExistence type="predicted"/>
<comment type="caution">
    <text evidence="3">The sequence shown here is derived from an EMBL/GenBank/DDBJ whole genome shotgun (WGS) entry which is preliminary data.</text>
</comment>
<keyword evidence="4" id="KW-1185">Reference proteome</keyword>
<dbReference type="InterPro" id="IPR029058">
    <property type="entry name" value="AB_hydrolase_fold"/>
</dbReference>
<dbReference type="Pfam" id="PF12146">
    <property type="entry name" value="Hydrolase_4"/>
    <property type="match status" value="1"/>
</dbReference>
<gene>
    <name evidence="3" type="ORF">CG710_002845</name>
</gene>
<dbReference type="Gene3D" id="3.40.50.1820">
    <property type="entry name" value="alpha/beta hydrolase"/>
    <property type="match status" value="1"/>
</dbReference>
<feature type="domain" description="Serine aminopeptidase S33" evidence="2">
    <location>
        <begin position="92"/>
        <end position="227"/>
    </location>
</feature>
<dbReference type="OrthoDB" id="9776685at2"/>
<keyword evidence="1" id="KW-0472">Membrane</keyword>
<sequence>MSTISDRSYHTFRRRTWTVIEIFIIVLSILLLSLFVFVILEGKAAIQFSYKICHPVRNPRVLTVKEKYHIEKITTKSSYGTDLSGLIISPKQIKGSIIVCHYLGGNKEAVVSMLEPLIEEGYQIVSYDYINHGASSNSLSTKYTLMKDFDLFFKYIQSRKLSTKYGIIGFSMGSTLVIHGMANYPEIITGVIDSGPLMNTEKYFQYVLDSNKINHWLERKLFIWYQLYVAGFRKMERVTKKELAMIRDRHILFIHGSRDNIIGLDDAKQAIEYLKSCDIELWVMEGARHLTGYFLKKEEYIKKIKEVFLIIREDNVVV</sequence>
<dbReference type="EMBL" id="NOKA02000002">
    <property type="protein sequence ID" value="RDY32890.1"/>
    <property type="molecule type" value="Genomic_DNA"/>
</dbReference>
<keyword evidence="1" id="KW-1133">Transmembrane helix</keyword>
<dbReference type="SUPFAM" id="SSF53474">
    <property type="entry name" value="alpha/beta-Hydrolases"/>
    <property type="match status" value="1"/>
</dbReference>
<evidence type="ECO:0000313" key="4">
    <source>
        <dbReference type="Proteomes" id="UP000216411"/>
    </source>
</evidence>
<dbReference type="PANTHER" id="PTHR12277:SF81">
    <property type="entry name" value="PROTEIN ABHD13"/>
    <property type="match status" value="1"/>
</dbReference>
<dbReference type="GO" id="GO:0016787">
    <property type="term" value="F:hydrolase activity"/>
    <property type="evidence" value="ECO:0007669"/>
    <property type="project" value="UniProtKB-KW"/>
</dbReference>
<protein>
    <submittedName>
        <fullName evidence="3">Alpha/beta fold hydrolase</fullName>
    </submittedName>
</protein>
<keyword evidence="1" id="KW-0812">Transmembrane</keyword>
<keyword evidence="3" id="KW-0378">Hydrolase</keyword>
<feature type="transmembrane region" description="Helical" evidence="1">
    <location>
        <begin position="20"/>
        <end position="40"/>
    </location>
</feature>
<organism evidence="3 4">
    <name type="scientific">Lachnotalea glycerini</name>
    <dbReference type="NCBI Taxonomy" id="1763509"/>
    <lineage>
        <taxon>Bacteria</taxon>
        <taxon>Bacillati</taxon>
        <taxon>Bacillota</taxon>
        <taxon>Clostridia</taxon>
        <taxon>Lachnospirales</taxon>
        <taxon>Lachnospiraceae</taxon>
        <taxon>Lachnotalea</taxon>
    </lineage>
</organism>
<dbReference type="PANTHER" id="PTHR12277">
    <property type="entry name" value="ALPHA/BETA HYDROLASE DOMAIN-CONTAINING PROTEIN"/>
    <property type="match status" value="1"/>
</dbReference>
<dbReference type="Proteomes" id="UP000216411">
    <property type="component" value="Unassembled WGS sequence"/>
</dbReference>
<evidence type="ECO:0000313" key="3">
    <source>
        <dbReference type="EMBL" id="RDY32890.1"/>
    </source>
</evidence>
<evidence type="ECO:0000259" key="2">
    <source>
        <dbReference type="Pfam" id="PF12146"/>
    </source>
</evidence>
<reference evidence="3 4" key="1">
    <citation type="journal article" date="2017" name="Genome Announc.">
        <title>Draft Genome Sequence of a Sporulating and Motile Strain of Lachnotalea glycerini Isolated from Water in Quebec City, Canada.</title>
        <authorList>
            <person name="Maheux A.F."/>
            <person name="Boudreau D.K."/>
            <person name="Berube E."/>
            <person name="Boissinot M."/>
            <person name="Raymond F."/>
            <person name="Brodeur S."/>
            <person name="Corbeil J."/>
            <person name="Isabel S."/>
            <person name="Omar R.F."/>
            <person name="Bergeron M.G."/>
        </authorList>
    </citation>
    <scope>NUCLEOTIDE SEQUENCE [LARGE SCALE GENOMIC DNA]</scope>
    <source>
        <strain evidence="3 4">CCRI-19302</strain>
    </source>
</reference>